<gene>
    <name evidence="3" type="ORF">ADUPG1_008467</name>
</gene>
<dbReference type="InterPro" id="IPR025875">
    <property type="entry name" value="Leu-rich_rpt_4"/>
</dbReference>
<dbReference type="InterPro" id="IPR050836">
    <property type="entry name" value="SDS22/Internalin_LRR"/>
</dbReference>
<dbReference type="Gene3D" id="3.80.10.10">
    <property type="entry name" value="Ribonuclease Inhibitor"/>
    <property type="match status" value="8"/>
</dbReference>
<keyword evidence="2" id="KW-0677">Repeat</keyword>
<dbReference type="InterPro" id="IPR032675">
    <property type="entry name" value="LRR_dom_sf"/>
</dbReference>
<protein>
    <recommendedName>
        <fullName evidence="5">Chaoptin</fullName>
    </recommendedName>
</protein>
<evidence type="ECO:0000256" key="2">
    <source>
        <dbReference type="ARBA" id="ARBA00022737"/>
    </source>
</evidence>
<keyword evidence="4" id="KW-1185">Reference proteome</keyword>
<dbReference type="PANTHER" id="PTHR46652">
    <property type="entry name" value="LEUCINE-RICH REPEAT AND IQ DOMAIN-CONTAINING PROTEIN 1-RELATED"/>
    <property type="match status" value="1"/>
</dbReference>
<dbReference type="SMART" id="SM00369">
    <property type="entry name" value="LRR_TYP"/>
    <property type="match status" value="7"/>
</dbReference>
<evidence type="ECO:0000256" key="1">
    <source>
        <dbReference type="ARBA" id="ARBA00022614"/>
    </source>
</evidence>
<keyword evidence="1" id="KW-0433">Leucine-rich repeat</keyword>
<dbReference type="InterPro" id="IPR003591">
    <property type="entry name" value="Leu-rich_rpt_typical-subtyp"/>
</dbReference>
<dbReference type="SMART" id="SM00365">
    <property type="entry name" value="LRR_SD22"/>
    <property type="match status" value="13"/>
</dbReference>
<sequence length="2306" mass="254771">MASTSGSLNLSGFSINDLTGIEYLQSITSLDLSSNSIEDISPIGTLTNLITLDLSNNLITSIIPLFSLFSLSILTLYGNPFSDISPLFSLSNLSMLCLSNGVDLHIDLILSETPSEVESYFSSIYSSTNISSWQLIPNSQCSCVDPECSSLLNNEVFDDRTDSLECMWFSSRDNQGRCQIIQDESLRNSLCGSDGCFLSLPDLRMITTISESSLIYSLKGIEYATNLDSISLITPYISDYTPLLFLPSISSLQITDNLAYLDNSFSTEYYNIWSHTPTTLSLSSIITSECVSDPLIETGFVCNNFGALECRLGYVYDSSTSSCKKDTTSVCYGKALENKMCVLQTDGTIEFECRAGWDPSTNCVTSRCPSDDQGRECGPGGTCNTNTWQCECDSLSIFSPEKKLCIYYHGNDYETYIPDIHMRAILCYIYANSTPFLCDLSVDDIKSIPNSDLSSSPFFEQGLFSIEGIQHLSNMTSLPLSGNRISNISPLKGMCGQDFSLVNLTIDENLANPNNYIIDLSPIGGINFDTLSLSALELEVYDPFPLFRSRSFNTLKMDGLNICHDSNSFAFSDWTDNFWDLTNNFCIEPQCPMDPASCANDGNSNCPTTLINNMVYNPYLWGENSIGGVECAFGTKQTDSGLCRILHDENLSDYIFGDISSITLSQLKDLRELTSITFGGSGGSAADGYFHIPDNLVTSLEGIEFFQNLEEIDISNQSISNVEPLALIPTLTSIKCSNNSITDMSPLTSLPLVYLEPAYNNLDLFSEEMLALFTDLFPDVEFSGLSIPLEQKIPAICDGIDDKIGEYKVCVGQPSDVNPSSIIECQHGYYQNGMEEISATLGVGECLLDEYNICSNCGPLKKCVKYNFSDVYPYCMCRNGKFGNQCQYEVDIPDDWMRIALCYHRYSRAGLCNISLNELQSVSNDSLSAANSHITLLDGIEHLTSLNSIDLSLNSITDIKPMQYLEGISYLILSNNGISDLSPLSNYYHLISIDISTNYVFDLSPLYKNIELEELFFSGGVTSLFGNPICYSESNTEIISFLMGIFPNLTTSSSELTSMLGSVDTSGICPSDVSIRMTQNEVLDPISLEAKCAWFSVKHGYRCNAIHDYIVRRELCRLYYDDNSIEDCFMEVPEIRLVQGNLDLSPYSSEISTLHGLELATALSGLILDGYNFNESVTSEHDYLVIRILSRSYVYNTSQISGLSLSLANCNISSISNLFDYTSHSRLVSLSLARNSLRTVHNLFNFLDENNPIYSALAFLDISENIIFGALPFGLFESLRNRFQLLDSDSLNISPQSIESYQLSIPDPVMRREICSFVRGEEFPGSLCDISQTEMMNFTSSTTFAIDSSSETLYDLEGIQYLTNITVLILSGHKITDLSPLVELSILEELNLSSNLISDISPLSSLESLSVLDLSYNYIHHIYQLGVIYGLSNLNISHNPIFDISPLFHLSFVVFEFDGIKLCFSDSLEDFEEYIDDIFFDLSDSTGYSSYSLDCDLTTSSYPSLSSNELYNPYLVDSSGNVGAIECISIALDTAGTCEIIPDTELKDAVKDQGTISEITPATLRSSSLTTLNCDGLGISSLKGIQYLTSLENLVFSNNSIKNIKPLRFLMNLSNINLSDNSDIVDIYPIQHLPNVSSLDISNTSVCMNTSIAETLREWFPDASITVSEDIDSNLNDNSYWVVQSLLQLCVFGYYSDNSSVCVYHRACELCSTSQSCTLGDNSYPTCQCDDHYGPNCEYQTNIPDPWLRIKICEVLEGSSGFCDATSTAMSNYDDPLILEESHISNLEGLSLFNSISSISLGGNHVTSLDGLSALSGQLISINVSDNVLAEISIIREFEYLENFDCSNSGSSSFSNNRINDISPLSELVNLASVNIEGNNVYDISPLAHMVWLERFSIQNNKICFSESLDEMQAYFGGSGILGQLFPAVLISDRQNSSTQQCDIASSNSEPCTGSSCPSLLKNEVYDSFYRVKRCSHVTGVDGYGDDIDGKCHVIHDESLNTYLLSTLSSYYSGIPAYSDADYVINISDLRLLYGHIKILDTFIENIEGLEFATNISALTFNVNHSIRTGDSDRVGNVRVIQLLSRKINIEADETSNLRVGYQSGLEIIAFSTCDLTDATFDMAELFPFPTRISQFGTRFNSDLTENSLIFNPDIFPDIICLDLTGTSISSLDFISNYKSQLKKIYLSSCDNIEHFDVLTEFEQLTSIALDHTQFTDIGILVRSLSANILASIDLSYNYLGIMGFSAAGANCSLTDLPSLSVLRLENVIVIQQNSDEMSLSSDHVENLLISTSITSFTTLSLDQYC</sequence>
<evidence type="ECO:0008006" key="5">
    <source>
        <dbReference type="Google" id="ProtNLM"/>
    </source>
</evidence>
<evidence type="ECO:0000313" key="4">
    <source>
        <dbReference type="Proteomes" id="UP001057375"/>
    </source>
</evidence>
<evidence type="ECO:0000313" key="3">
    <source>
        <dbReference type="EMBL" id="GKT35277.1"/>
    </source>
</evidence>
<dbReference type="InterPro" id="IPR001611">
    <property type="entry name" value="Leu-rich_rpt"/>
</dbReference>
<dbReference type="Pfam" id="PF12799">
    <property type="entry name" value="LRR_4"/>
    <property type="match status" value="1"/>
</dbReference>
<dbReference type="EMBL" id="BQXS01010957">
    <property type="protein sequence ID" value="GKT35277.1"/>
    <property type="molecule type" value="Genomic_DNA"/>
</dbReference>
<name>A0ABQ5KS34_9EUKA</name>
<accession>A0ABQ5KS34</accession>
<dbReference type="SUPFAM" id="SSF52058">
    <property type="entry name" value="L domain-like"/>
    <property type="match status" value="4"/>
</dbReference>
<comment type="caution">
    <text evidence="3">The sequence shown here is derived from an EMBL/GenBank/DDBJ whole genome shotgun (WGS) entry which is preliminary data.</text>
</comment>
<dbReference type="Proteomes" id="UP001057375">
    <property type="component" value="Unassembled WGS sequence"/>
</dbReference>
<organism evidence="3 4">
    <name type="scientific">Aduncisulcus paluster</name>
    <dbReference type="NCBI Taxonomy" id="2918883"/>
    <lineage>
        <taxon>Eukaryota</taxon>
        <taxon>Metamonada</taxon>
        <taxon>Carpediemonas-like organisms</taxon>
        <taxon>Aduncisulcus</taxon>
    </lineage>
</organism>
<dbReference type="PANTHER" id="PTHR46652:SF3">
    <property type="entry name" value="LEUCINE-RICH REPEAT-CONTAINING PROTEIN 9"/>
    <property type="match status" value="1"/>
</dbReference>
<reference evidence="3" key="1">
    <citation type="submission" date="2022-03" db="EMBL/GenBank/DDBJ databases">
        <title>Draft genome sequence of Aduncisulcus paluster, a free-living microaerophilic Fornicata.</title>
        <authorList>
            <person name="Yuyama I."/>
            <person name="Kume K."/>
            <person name="Tamura T."/>
            <person name="Inagaki Y."/>
            <person name="Hashimoto T."/>
        </authorList>
    </citation>
    <scope>NUCLEOTIDE SEQUENCE</scope>
    <source>
        <strain evidence="3">NY0171</strain>
    </source>
</reference>
<proteinExistence type="predicted"/>
<dbReference type="PROSITE" id="PS51450">
    <property type="entry name" value="LRR"/>
    <property type="match status" value="10"/>
</dbReference>